<dbReference type="Proteomes" id="UP000007844">
    <property type="component" value="Chromosome"/>
</dbReference>
<feature type="compositionally biased region" description="Acidic residues" evidence="1">
    <location>
        <begin position="129"/>
        <end position="142"/>
    </location>
</feature>
<evidence type="ECO:0000256" key="1">
    <source>
        <dbReference type="SAM" id="MobiDB-lite"/>
    </source>
</evidence>
<feature type="region of interest" description="Disordered" evidence="1">
    <location>
        <begin position="122"/>
        <end position="142"/>
    </location>
</feature>
<sequence length="142" mass="15808">MTDIRRADHEMLHAVIDRNGIMRSWHPSPLTHHSAMLMRLVLALSLLWAGQVEARQELTVVGVLYVSGKDYYLETEDGDVFTLIGDELTLYQEDLVLVTGTALQRDGDMPLLKVSSIQPYAEGVHQPEAEAEPEEPGGPETL</sequence>
<reference evidence="2 3" key="1">
    <citation type="journal article" date="2011" name="J. Bacteriol.">
        <title>Genome sequence of the mercury-methylating and pleomorphic Desulfovibrio africanus Strain Walvis Bay.</title>
        <authorList>
            <person name="Brown S.D."/>
            <person name="Wall J.D."/>
            <person name="Kucken A.M."/>
            <person name="Gilmour C.C."/>
            <person name="Podar M."/>
            <person name="Brandt C.C."/>
            <person name="Teshima H."/>
            <person name="Detter J.C."/>
            <person name="Han C.S."/>
            <person name="Land M.L."/>
            <person name="Lucas S."/>
            <person name="Han J."/>
            <person name="Pennacchio L."/>
            <person name="Nolan M."/>
            <person name="Pitluck S."/>
            <person name="Woyke T."/>
            <person name="Goodwin L."/>
            <person name="Palumbo A.V."/>
            <person name="Elias D.A."/>
        </authorList>
    </citation>
    <scope>NUCLEOTIDE SEQUENCE [LARGE SCALE GENOMIC DNA]</scope>
    <source>
        <strain evidence="2 3">Walvis Bay</strain>
    </source>
</reference>
<dbReference type="STRING" id="690850.Desaf_2085"/>
<accession>F3Z3P2</accession>
<evidence type="ECO:0000313" key="3">
    <source>
        <dbReference type="Proteomes" id="UP000007844"/>
    </source>
</evidence>
<dbReference type="AlphaFoldDB" id="F3Z3P2"/>
<dbReference type="KEGG" id="daf:Desaf_2085"/>
<evidence type="ECO:0000313" key="2">
    <source>
        <dbReference type="EMBL" id="EGJ50414.1"/>
    </source>
</evidence>
<organism evidence="2 3">
    <name type="scientific">Desulfocurvibacter africanus subsp. africanus str. Walvis Bay</name>
    <dbReference type="NCBI Taxonomy" id="690850"/>
    <lineage>
        <taxon>Bacteria</taxon>
        <taxon>Pseudomonadati</taxon>
        <taxon>Thermodesulfobacteriota</taxon>
        <taxon>Desulfovibrionia</taxon>
        <taxon>Desulfovibrionales</taxon>
        <taxon>Desulfovibrionaceae</taxon>
        <taxon>Desulfocurvibacter</taxon>
    </lineage>
</organism>
<name>F3Z3P2_DESAF</name>
<dbReference type="EMBL" id="CP003221">
    <property type="protein sequence ID" value="EGJ50414.1"/>
    <property type="molecule type" value="Genomic_DNA"/>
</dbReference>
<dbReference type="HOGENOM" id="CLU_1812636_0_0_7"/>
<protein>
    <submittedName>
        <fullName evidence="2">Uncharacterized protein</fullName>
    </submittedName>
</protein>
<keyword evidence="3" id="KW-1185">Reference proteome</keyword>
<proteinExistence type="predicted"/>
<gene>
    <name evidence="2" type="ORF">Desaf_2085</name>
</gene>